<dbReference type="STRING" id="331648.BST97_05310"/>
<sequence length="64" mass="7474">MWSKFLMLYSLINHRVQLRASRKDIVKKTNGNIDLEKIFFLEGNIVIFVAPRKAGELLVVKHFS</sequence>
<dbReference type="Proteomes" id="UP000193431">
    <property type="component" value="Chromosome"/>
</dbReference>
<dbReference type="EMBL" id="CP019344">
    <property type="protein sequence ID" value="ARN77448.1"/>
    <property type="molecule type" value="Genomic_DNA"/>
</dbReference>
<protein>
    <submittedName>
        <fullName evidence="1">Uncharacterized protein</fullName>
    </submittedName>
</protein>
<name>A0A1W6MIK8_9FLAO</name>
<proteinExistence type="predicted"/>
<accession>A0A1W6MIK8</accession>
<evidence type="ECO:0000313" key="1">
    <source>
        <dbReference type="EMBL" id="ARN77448.1"/>
    </source>
</evidence>
<gene>
    <name evidence="1" type="ORF">BST97_05310</name>
</gene>
<organism evidence="1 2">
    <name type="scientific">Nonlabens spongiae</name>
    <dbReference type="NCBI Taxonomy" id="331648"/>
    <lineage>
        <taxon>Bacteria</taxon>
        <taxon>Pseudomonadati</taxon>
        <taxon>Bacteroidota</taxon>
        <taxon>Flavobacteriia</taxon>
        <taxon>Flavobacteriales</taxon>
        <taxon>Flavobacteriaceae</taxon>
        <taxon>Nonlabens</taxon>
    </lineage>
</organism>
<reference evidence="1 2" key="1">
    <citation type="submission" date="2016-11" db="EMBL/GenBank/DDBJ databases">
        <title>Trade-off between light-utilization and light-protection in marine flavobacteria.</title>
        <authorList>
            <person name="Kumagai Y."/>
        </authorList>
    </citation>
    <scope>NUCLEOTIDE SEQUENCE [LARGE SCALE GENOMIC DNA]</scope>
    <source>
        <strain evidence="1 2">JCM 13191</strain>
    </source>
</reference>
<evidence type="ECO:0000313" key="2">
    <source>
        <dbReference type="Proteomes" id="UP000193431"/>
    </source>
</evidence>
<keyword evidence="2" id="KW-1185">Reference proteome</keyword>
<dbReference type="AlphaFoldDB" id="A0A1W6MIK8"/>